<reference evidence="1 2" key="1">
    <citation type="submission" date="2017-01" db="EMBL/GenBank/DDBJ databases">
        <authorList>
            <person name="Varghese N."/>
            <person name="Submissions S."/>
        </authorList>
    </citation>
    <scope>NUCLEOTIDE SEQUENCE [LARGE SCALE GENOMIC DNA]</scope>
    <source>
        <strain evidence="1 2">DSM 2061</strain>
    </source>
</reference>
<dbReference type="InterPro" id="IPR046230">
    <property type="entry name" value="DUF6263"/>
</dbReference>
<dbReference type="EMBL" id="FTOB01000003">
    <property type="protein sequence ID" value="SIS64429.1"/>
    <property type="molecule type" value="Genomic_DNA"/>
</dbReference>
<evidence type="ECO:0000313" key="1">
    <source>
        <dbReference type="EMBL" id="SIS64429.1"/>
    </source>
</evidence>
<dbReference type="Proteomes" id="UP000185728">
    <property type="component" value="Unassembled WGS sequence"/>
</dbReference>
<dbReference type="RefSeq" id="WP_076454924.1">
    <property type="nucleotide sequence ID" value="NZ_FTOB01000003.1"/>
</dbReference>
<protein>
    <recommendedName>
        <fullName evidence="3">DUF4412 domain-containing protein</fullName>
    </recommendedName>
</protein>
<evidence type="ECO:0000313" key="2">
    <source>
        <dbReference type="Proteomes" id="UP000185728"/>
    </source>
</evidence>
<evidence type="ECO:0008006" key="3">
    <source>
        <dbReference type="Google" id="ProtNLM"/>
    </source>
</evidence>
<organism evidence="1 2">
    <name type="scientific">Zobellia uliginosa</name>
    <dbReference type="NCBI Taxonomy" id="143224"/>
    <lineage>
        <taxon>Bacteria</taxon>
        <taxon>Pseudomonadati</taxon>
        <taxon>Bacteroidota</taxon>
        <taxon>Flavobacteriia</taxon>
        <taxon>Flavobacteriales</taxon>
        <taxon>Flavobacteriaceae</taxon>
        <taxon>Zobellia</taxon>
    </lineage>
</organism>
<sequence length="301" mass="33622">MRNFFGIIFIVLSSTISLAQTKLEYKLEKNAVFTIKQNAEQIITQELDGASHVMTNKINGILEFKVLEVRDSTYKIALKFKDLNLNMKSSIQGELLNVRAKEVNPDDMQSQIFNSLLNRPVNILLAKTGNIIEVKGGDSLVVKMAEASGLTDEFSLKMMKKSLEKEFGSEALSKSYEQMTYIYPKKKVRIGDTWKNKYTGKLESQNTWTLKGLTADTTTIDGIAEVHMDVTELATTMKLDGSQKTQIITDTSTGFVKKMTVKGLSNGSSTMTQMGDQEIPTTIQSSITYELIDNLNEPINN</sequence>
<gene>
    <name evidence="1" type="ORF">SAMN05421766_103103</name>
</gene>
<name>A0ABY1KV00_9FLAO</name>
<dbReference type="Pfam" id="PF19777">
    <property type="entry name" value="DUF6263"/>
    <property type="match status" value="1"/>
</dbReference>
<keyword evidence="2" id="KW-1185">Reference proteome</keyword>
<accession>A0ABY1KV00</accession>
<proteinExistence type="predicted"/>
<comment type="caution">
    <text evidence="1">The sequence shown here is derived from an EMBL/GenBank/DDBJ whole genome shotgun (WGS) entry which is preliminary data.</text>
</comment>